<protein>
    <submittedName>
        <fullName evidence="1">Uncharacterized protein</fullName>
    </submittedName>
</protein>
<evidence type="ECO:0000313" key="1">
    <source>
        <dbReference type="EMBL" id="KAI6093503.1"/>
    </source>
</evidence>
<dbReference type="Proteomes" id="UP001497680">
    <property type="component" value="Unassembled WGS sequence"/>
</dbReference>
<proteinExistence type="predicted"/>
<accession>A0ACC0DLN6</accession>
<gene>
    <name evidence="1" type="ORF">F4821DRAFT_917</name>
</gene>
<evidence type="ECO:0000313" key="2">
    <source>
        <dbReference type="Proteomes" id="UP001497680"/>
    </source>
</evidence>
<comment type="caution">
    <text evidence="1">The sequence shown here is derived from an EMBL/GenBank/DDBJ whole genome shotgun (WGS) entry which is preliminary data.</text>
</comment>
<keyword evidence="2" id="KW-1185">Reference proteome</keyword>
<dbReference type="EMBL" id="MU394280">
    <property type="protein sequence ID" value="KAI6093503.1"/>
    <property type="molecule type" value="Genomic_DNA"/>
</dbReference>
<organism evidence="1 2">
    <name type="scientific">Hypoxylon rubiginosum</name>
    <dbReference type="NCBI Taxonomy" id="110542"/>
    <lineage>
        <taxon>Eukaryota</taxon>
        <taxon>Fungi</taxon>
        <taxon>Dikarya</taxon>
        <taxon>Ascomycota</taxon>
        <taxon>Pezizomycotina</taxon>
        <taxon>Sordariomycetes</taxon>
        <taxon>Xylariomycetidae</taxon>
        <taxon>Xylariales</taxon>
        <taxon>Hypoxylaceae</taxon>
        <taxon>Hypoxylon</taxon>
    </lineage>
</organism>
<sequence>MISVQKYFAPYLNSRMLSTAYGRIKHRRDPWSEIRVPRIGYCSPLYSPARSLASDRRYVVHHNLTANGKTLVERCREAFDFTSFKLESHKGEFLKNNDTGQRKYTHLVAAHVSMITYAITAAVNRVTKLRKEMEKDWVQLQVRKHYRVSSPGGPSFPPDAWENALQYVEDLHHKAHGVGSYLRMKGIGLETDEVESAWWLLRGVSICMAIWPGPYPGVPVQSSAYGNQTPVWIT</sequence>
<reference evidence="1 2" key="1">
    <citation type="journal article" date="2022" name="New Phytol.">
        <title>Ecological generalism drives hyperdiversity of secondary metabolite gene clusters in xylarialean endophytes.</title>
        <authorList>
            <person name="Franco M.E.E."/>
            <person name="Wisecaver J.H."/>
            <person name="Arnold A.E."/>
            <person name="Ju Y.M."/>
            <person name="Slot J.C."/>
            <person name="Ahrendt S."/>
            <person name="Moore L.P."/>
            <person name="Eastman K.E."/>
            <person name="Scott K."/>
            <person name="Konkel Z."/>
            <person name="Mondo S.J."/>
            <person name="Kuo A."/>
            <person name="Hayes R.D."/>
            <person name="Haridas S."/>
            <person name="Andreopoulos B."/>
            <person name="Riley R."/>
            <person name="LaButti K."/>
            <person name="Pangilinan J."/>
            <person name="Lipzen A."/>
            <person name="Amirebrahimi M."/>
            <person name="Yan J."/>
            <person name="Adam C."/>
            <person name="Keymanesh K."/>
            <person name="Ng V."/>
            <person name="Louie K."/>
            <person name="Northen T."/>
            <person name="Drula E."/>
            <person name="Henrissat B."/>
            <person name="Hsieh H.M."/>
            <person name="Youens-Clark K."/>
            <person name="Lutzoni F."/>
            <person name="Miadlikowska J."/>
            <person name="Eastwood D.C."/>
            <person name="Hamelin R.C."/>
            <person name="Grigoriev I.V."/>
            <person name="U'Ren J.M."/>
        </authorList>
    </citation>
    <scope>NUCLEOTIDE SEQUENCE [LARGE SCALE GENOMIC DNA]</scope>
    <source>
        <strain evidence="1 2">ER1909</strain>
    </source>
</reference>
<name>A0ACC0DLN6_9PEZI</name>